<evidence type="ECO:0000313" key="5">
    <source>
        <dbReference type="Proteomes" id="UP001152320"/>
    </source>
</evidence>
<dbReference type="Proteomes" id="UP001152320">
    <property type="component" value="Chromosome 2"/>
</dbReference>
<feature type="compositionally biased region" description="Polar residues" evidence="1">
    <location>
        <begin position="138"/>
        <end position="159"/>
    </location>
</feature>
<evidence type="ECO:0000256" key="1">
    <source>
        <dbReference type="SAM" id="MobiDB-lite"/>
    </source>
</evidence>
<keyword evidence="2" id="KW-0472">Membrane</keyword>
<feature type="compositionally biased region" description="Basic and acidic residues" evidence="1">
    <location>
        <begin position="160"/>
        <end position="169"/>
    </location>
</feature>
<feature type="transmembrane region" description="Helical" evidence="2">
    <location>
        <begin position="62"/>
        <end position="85"/>
    </location>
</feature>
<sequence length="219" mass="24430">MSSKILHLFFTFIQCSLSQSQEFSTANYVSQKRSTFLPFTDSAPSQSGTVNSTEEKSGDDELLHYITAGLLVIGAVVFVSVIYLFKAQRRRMTSLFRNGKIGTVSTISRCDNGRKLHSPVVKMVVIRHHHVNEVRINTNPTNANRSNCLYPGSSGQAYTNKEDSNRNDRNVTSSVPHGLQSQGGLSTISAFDTNTLYTHEKSRDFNPMFYHISYGHGIN</sequence>
<dbReference type="EMBL" id="JAIZAY010000002">
    <property type="protein sequence ID" value="KAJ8047642.1"/>
    <property type="molecule type" value="Genomic_DNA"/>
</dbReference>
<accession>A0A9Q1CL92</accession>
<evidence type="ECO:0000313" key="4">
    <source>
        <dbReference type="EMBL" id="KAJ8047642.1"/>
    </source>
</evidence>
<keyword evidence="2" id="KW-1133">Transmembrane helix</keyword>
<keyword evidence="5" id="KW-1185">Reference proteome</keyword>
<feature type="compositionally biased region" description="Polar residues" evidence="1">
    <location>
        <begin position="170"/>
        <end position="184"/>
    </location>
</feature>
<feature type="region of interest" description="Disordered" evidence="1">
    <location>
        <begin position="138"/>
        <end position="184"/>
    </location>
</feature>
<reference evidence="4" key="1">
    <citation type="submission" date="2021-10" db="EMBL/GenBank/DDBJ databases">
        <title>Tropical sea cucumber genome reveals ecological adaptation and Cuvierian tubules defense mechanism.</title>
        <authorList>
            <person name="Chen T."/>
        </authorList>
    </citation>
    <scope>NUCLEOTIDE SEQUENCE</scope>
    <source>
        <strain evidence="4">Nanhai2018</strain>
        <tissue evidence="4">Muscle</tissue>
    </source>
</reference>
<comment type="caution">
    <text evidence="4">The sequence shown here is derived from an EMBL/GenBank/DDBJ whole genome shotgun (WGS) entry which is preliminary data.</text>
</comment>
<organism evidence="4 5">
    <name type="scientific">Holothuria leucospilota</name>
    <name type="common">Black long sea cucumber</name>
    <name type="synonym">Mertensiothuria leucospilota</name>
    <dbReference type="NCBI Taxonomy" id="206669"/>
    <lineage>
        <taxon>Eukaryota</taxon>
        <taxon>Metazoa</taxon>
        <taxon>Echinodermata</taxon>
        <taxon>Eleutherozoa</taxon>
        <taxon>Echinozoa</taxon>
        <taxon>Holothuroidea</taxon>
        <taxon>Aspidochirotacea</taxon>
        <taxon>Aspidochirotida</taxon>
        <taxon>Holothuriidae</taxon>
        <taxon>Holothuria</taxon>
    </lineage>
</organism>
<feature type="signal peptide" evidence="3">
    <location>
        <begin position="1"/>
        <end position="20"/>
    </location>
</feature>
<evidence type="ECO:0000256" key="2">
    <source>
        <dbReference type="SAM" id="Phobius"/>
    </source>
</evidence>
<proteinExistence type="predicted"/>
<keyword evidence="2" id="KW-0812">Transmembrane</keyword>
<name>A0A9Q1CL92_HOLLE</name>
<feature type="chain" id="PRO_5040365891" evidence="3">
    <location>
        <begin position="21"/>
        <end position="219"/>
    </location>
</feature>
<evidence type="ECO:0000256" key="3">
    <source>
        <dbReference type="SAM" id="SignalP"/>
    </source>
</evidence>
<gene>
    <name evidence="4" type="ORF">HOLleu_06689</name>
</gene>
<dbReference type="AlphaFoldDB" id="A0A9Q1CL92"/>
<keyword evidence="3" id="KW-0732">Signal</keyword>
<protein>
    <submittedName>
        <fullName evidence="4">Uncharacterized protein</fullName>
    </submittedName>
</protein>